<feature type="compositionally biased region" description="Low complexity" evidence="1">
    <location>
        <begin position="286"/>
        <end position="299"/>
    </location>
</feature>
<keyword evidence="4" id="KW-1185">Reference proteome</keyword>
<feature type="region of interest" description="Disordered" evidence="1">
    <location>
        <begin position="146"/>
        <end position="195"/>
    </location>
</feature>
<feature type="compositionally biased region" description="Pro residues" evidence="1">
    <location>
        <begin position="185"/>
        <end position="195"/>
    </location>
</feature>
<dbReference type="SMART" id="SM00246">
    <property type="entry name" value="WH2"/>
    <property type="match status" value="2"/>
</dbReference>
<dbReference type="Pfam" id="PF02205">
    <property type="entry name" value="WH2"/>
    <property type="match status" value="2"/>
</dbReference>
<evidence type="ECO:0000313" key="3">
    <source>
        <dbReference type="EMBL" id="AJD09167.1"/>
    </source>
</evidence>
<evidence type="ECO:0000256" key="1">
    <source>
        <dbReference type="SAM" id="MobiDB-lite"/>
    </source>
</evidence>
<feature type="domain" description="WH2" evidence="2">
    <location>
        <begin position="354"/>
        <end position="371"/>
    </location>
</feature>
<dbReference type="SUPFAM" id="SSF101447">
    <property type="entry name" value="Formin homology 2 domain (FH2 domain)"/>
    <property type="match status" value="1"/>
</dbReference>
<dbReference type="GO" id="GO:0003779">
    <property type="term" value="F:actin binding"/>
    <property type="evidence" value="ECO:0007669"/>
    <property type="project" value="InterPro"/>
</dbReference>
<dbReference type="GeneID" id="23301640"/>
<dbReference type="OrthoDB" id="4891at10239"/>
<feature type="region of interest" description="Disordered" evidence="1">
    <location>
        <begin position="220"/>
        <end position="339"/>
    </location>
</feature>
<feature type="compositionally biased region" description="Pro residues" evidence="1">
    <location>
        <begin position="149"/>
        <end position="178"/>
    </location>
</feature>
<dbReference type="EMBL" id="KJ631623">
    <property type="protein sequence ID" value="AJD09167.1"/>
    <property type="molecule type" value="Genomic_DNA"/>
</dbReference>
<reference evidence="3 4" key="1">
    <citation type="journal article" date="2009" name="J. Invertebr. Pathol.">
        <title>Identification of a new nucleopolyhedrovirus from naturally-infected Condylorrhiza vestigialis (Guenee) (Lepidoptera: Crambidae) larvae on poplar plantations in South Brazil.</title>
        <authorList>
            <person name="Castro M.E."/>
            <person name="Ribeiro Z.M."/>
            <person name="Santos A.C."/>
            <person name="Souza M.L."/>
            <person name="Machado E.B."/>
            <person name="Sousa N.J."/>
            <person name="Moscardi F."/>
        </authorList>
    </citation>
    <scope>NUCLEOTIDE SEQUENCE [LARGE SCALE GENOMIC DNA]</scope>
</reference>
<name>A0A0B4UKV7_9ABAC</name>
<dbReference type="Proteomes" id="UP000202427">
    <property type="component" value="Segment"/>
</dbReference>
<accession>A0A0B4UKV7</accession>
<feature type="compositionally biased region" description="Pro residues" evidence="1">
    <location>
        <begin position="300"/>
        <end position="334"/>
    </location>
</feature>
<organism evidence="3 4">
    <name type="scientific">Condylorrhiza vestigialis mutiple nucleopolyhedrovirus</name>
    <dbReference type="NCBI Taxonomy" id="1592576"/>
    <lineage>
        <taxon>Viruses</taxon>
        <taxon>Viruses incertae sedis</taxon>
        <taxon>Naldaviricetes</taxon>
        <taxon>Lefavirales</taxon>
        <taxon>Baculoviridae</taxon>
        <taxon>Alphabaculovirus</taxon>
        <taxon>Alphabaculovirus covestigialis</taxon>
    </lineage>
</organism>
<dbReference type="PROSITE" id="PS51082">
    <property type="entry name" value="WH2"/>
    <property type="match status" value="2"/>
</dbReference>
<evidence type="ECO:0000259" key="2">
    <source>
        <dbReference type="PROSITE" id="PS51082"/>
    </source>
</evidence>
<evidence type="ECO:0000313" key="4">
    <source>
        <dbReference type="Proteomes" id="UP000202427"/>
    </source>
</evidence>
<protein>
    <submittedName>
        <fullName evidence="3">Viral capsid associated protein</fullName>
    </submittedName>
</protein>
<feature type="domain" description="WH2" evidence="2">
    <location>
        <begin position="381"/>
        <end position="398"/>
    </location>
</feature>
<dbReference type="InterPro" id="IPR003124">
    <property type="entry name" value="WH2_dom"/>
</dbReference>
<dbReference type="RefSeq" id="YP_009118485.1">
    <property type="nucleotide sequence ID" value="NC_026430.1"/>
</dbReference>
<dbReference type="KEGG" id="vg:23301640"/>
<sequence>MDHQYQSVKSYLNNNAHNAINADAFFKLVAGPEAHNLRRGLFGQTVKLNRAALLDLLKLAENIYADTAYMQINTIKLSRHFATLMRMRNLLLNVQNEHIRNMLANIVARIENLMRSDTVNDVEITVLSGDFYEEYSKYAARQYVSSDTLPPPPPPLSLTPPITTPTLPPQPTPAPPPAQAFAAPSPQPTPAPPPAPPLFAQAFVAPSPPPMQTFVAPSPPPMQTFVTSTPVPAESPQPTRAFPTPEGTLSRGAADEFEYYTGLNVESKPAHVSRPNSMFVDDVTQPASTANSPSSNATSLPPPPPPPPNMPPPPPPPPNMPPPPPPPPPPPNMPPLDNLLLDAMMSEPRKAPTDRSALFDQIKMGATLKKVEPLPPPSTDLRSDMLNQIRTGATLRKTGRRLEDENLIKPKKSPEGIMGVLYNTLGSRRGGIDSEWSDVATSESTSGFDDSADTRLEKASKTELKHAAHLYNFAKDSKLYNIQKVNNSELTKLLDDVGPLLKQSPRTAENVEKAKANLYLFRQNVMLPENALDTQPAPKLYAADAPQFYVQIEDLLFAGRYDDARAFIQAVDAPKDIKLKKLLTIANQLSTLGQ</sequence>
<gene>
    <name evidence="3" type="primary">ORF-2</name>
</gene>
<proteinExistence type="predicted"/>